<accession>A0A0G4FW78</accession>
<dbReference type="Gene3D" id="3.30.830.10">
    <property type="entry name" value="Metalloenzyme, LuxS/M16 peptidase-like"/>
    <property type="match status" value="4"/>
</dbReference>
<dbReference type="AlphaFoldDB" id="A0A0G4FW78"/>
<feature type="domain" description="Peptidase M16 N-terminal" evidence="8">
    <location>
        <begin position="36"/>
        <end position="172"/>
    </location>
</feature>
<dbReference type="PROSITE" id="PS00143">
    <property type="entry name" value="INSULINASE"/>
    <property type="match status" value="1"/>
</dbReference>
<sequence>MEGMSAADASVCIVKPEKDYRDYRYVKLDNGLMGVLISDDKCDKAACAMDVHVGSCLDPKELPGLAHFLEHMLFLGTQKYPDETEYSQYLQKHGGDSNAFTADDDTCYYYTVAPESFEGALDRFAQFFLPQQPLFTESAAERELHAVDSEHSKNLQSDMWRFHQLLRDSCNPEHPLNRFATGNLKSLRDDPFTLHKIDQKGVREALLKFHAEHYSSHKMAIVMINKMPLDELEKLFRHYFSSVESKAMSQQQQQQDATQTHVLPFRREDLGRLVYVLPVRTTQQIDFEWFLKEQTPLYLSKPAGYCSHVLGHEGKGSLLSRLKAEGLATELVAGSSFEAAGVYGFSVQVTLTPKGSEEQGLIRVGQLLFAFIRMMASSDDAAHATVFDDLMRMSDISFRFRSTPDPGSQVVNIASALHRYPPKDVMSGQSLFYKFEPALIREVLSHFTCENLRCVVVDSSGRYNDMCVSEAPWYGTKHCSQQIPQRWRDAWGSPGSVDLSAPTAMHLPKSNPFLPQDLALRPFNGDTTAARWPERVPCPGYDKRCHIYHKQDTTFALPKAVAYITMHSGYVSSSLEGRMTSLLWTEAVYEALNEYAYEASMAGLNYSLKQNGTGVQLDIGGFNDKLPVLLKAISEKMTAGDFKGDILKLVANITHRQLRNAAYKRQPYLQCMNRLSVAVTTPAHSEIEQFTAMQSLLEGMSLTADDDDMDTPQQQHCGLSNDAAGTSSNGVAAADKADNNKAETEAAALQRIKGTLDGIHNDILNGCFVEALVIGNITADEAGELISTFLKELSVEPSAPPTPVLRKALKLQPDIRQMYRCNGANPDDPNSAICVAIQVGELSVRTSALTDVLANWIGQTFYDDLRTKQQLGYIVASYARIAARSLSLAFLVQSTYSPDELLARIELFLKWLVETAVEGELTEETYALHQQAVVTVKSQKPKRINEEAQRYLAELTIRRFEFDHLDKEIDIIKSTSLSEFREFVREVFTSCPRLAVLIDSRQPHKHIDDTQTKDTHDVMGKYASFGDLTALRRDPSAAFYETPADIDGW</sequence>
<dbReference type="InterPro" id="IPR011765">
    <property type="entry name" value="Pept_M16_N"/>
</dbReference>
<evidence type="ECO:0008006" key="14">
    <source>
        <dbReference type="Google" id="ProtNLM"/>
    </source>
</evidence>
<dbReference type="Pfam" id="PF05193">
    <property type="entry name" value="Peptidase_M16_C"/>
    <property type="match status" value="1"/>
</dbReference>
<evidence type="ECO:0000259" key="9">
    <source>
        <dbReference type="Pfam" id="PF05193"/>
    </source>
</evidence>
<evidence type="ECO:0000256" key="4">
    <source>
        <dbReference type="ARBA" id="ARBA00022801"/>
    </source>
</evidence>
<dbReference type="FunFam" id="3.30.830.10:FF:000004">
    <property type="entry name" value="Putative insulin-degrading enzyme"/>
    <property type="match status" value="1"/>
</dbReference>
<dbReference type="GO" id="GO:0043171">
    <property type="term" value="P:peptide catabolic process"/>
    <property type="evidence" value="ECO:0007669"/>
    <property type="project" value="TreeGrafter"/>
</dbReference>
<evidence type="ECO:0000256" key="6">
    <source>
        <dbReference type="ARBA" id="ARBA00023049"/>
    </source>
</evidence>
<dbReference type="GO" id="GO:0005739">
    <property type="term" value="C:mitochondrion"/>
    <property type="evidence" value="ECO:0007669"/>
    <property type="project" value="TreeGrafter"/>
</dbReference>
<keyword evidence="3" id="KW-0479">Metal-binding</keyword>
<organism evidence="12 13">
    <name type="scientific">Vitrella brassicaformis (strain CCMP3155)</name>
    <dbReference type="NCBI Taxonomy" id="1169540"/>
    <lineage>
        <taxon>Eukaryota</taxon>
        <taxon>Sar</taxon>
        <taxon>Alveolata</taxon>
        <taxon>Colpodellida</taxon>
        <taxon>Vitrellaceae</taxon>
        <taxon>Vitrella</taxon>
    </lineage>
</organism>
<dbReference type="SUPFAM" id="SSF63411">
    <property type="entry name" value="LuxS/MPP-like metallohydrolase"/>
    <property type="match status" value="4"/>
</dbReference>
<evidence type="ECO:0000256" key="2">
    <source>
        <dbReference type="ARBA" id="ARBA00022670"/>
    </source>
</evidence>
<dbReference type="InterPro" id="IPR054734">
    <property type="entry name" value="PqqF-like_C_4"/>
</dbReference>
<name>A0A0G4FW78_VITBC</name>
<dbReference type="OMA" id="WIFDEMK"/>
<evidence type="ECO:0000256" key="5">
    <source>
        <dbReference type="ARBA" id="ARBA00022833"/>
    </source>
</evidence>
<dbReference type="EMBL" id="CDMY01000512">
    <property type="protein sequence ID" value="CEM19450.1"/>
    <property type="molecule type" value="Genomic_DNA"/>
</dbReference>
<dbReference type="GO" id="GO:0005829">
    <property type="term" value="C:cytosol"/>
    <property type="evidence" value="ECO:0007669"/>
    <property type="project" value="TreeGrafter"/>
</dbReference>
<dbReference type="InterPro" id="IPR011249">
    <property type="entry name" value="Metalloenz_LuxS/M16"/>
</dbReference>
<dbReference type="Pfam" id="PF16187">
    <property type="entry name" value="Peptidase_M16_M"/>
    <property type="match status" value="1"/>
</dbReference>
<dbReference type="Pfam" id="PF22456">
    <property type="entry name" value="PqqF-like_C_4"/>
    <property type="match status" value="1"/>
</dbReference>
<dbReference type="PANTHER" id="PTHR43690">
    <property type="entry name" value="NARDILYSIN"/>
    <property type="match status" value="1"/>
</dbReference>
<keyword evidence="4" id="KW-0378">Hydrolase</keyword>
<proteinExistence type="inferred from homology"/>
<keyword evidence="2" id="KW-0645">Protease</keyword>
<dbReference type="VEuPathDB" id="CryptoDB:Vbra_9489"/>
<feature type="domain" description="Peptidase M16 C-terminal" evidence="9">
    <location>
        <begin position="203"/>
        <end position="377"/>
    </location>
</feature>
<feature type="domain" description="Coenzyme PQQ synthesis protein F-like C-terminal lobe" evidence="11">
    <location>
        <begin position="852"/>
        <end position="951"/>
    </location>
</feature>
<dbReference type="STRING" id="1169540.A0A0G4FW78"/>
<reference evidence="12 13" key="1">
    <citation type="submission" date="2014-11" db="EMBL/GenBank/DDBJ databases">
        <authorList>
            <person name="Zhu J."/>
            <person name="Qi W."/>
            <person name="Song R."/>
        </authorList>
    </citation>
    <scope>NUCLEOTIDE SEQUENCE [LARGE SCALE GENOMIC DNA]</scope>
</reference>
<feature type="domain" description="Peptidase M16 middle/third" evidence="10">
    <location>
        <begin position="398"/>
        <end position="688"/>
    </location>
</feature>
<dbReference type="PANTHER" id="PTHR43690:SF18">
    <property type="entry name" value="INSULIN-DEGRADING ENZYME-RELATED"/>
    <property type="match status" value="1"/>
</dbReference>
<gene>
    <name evidence="12" type="ORF">Vbra_9489</name>
</gene>
<keyword evidence="6" id="KW-0482">Metalloprotease</keyword>
<evidence type="ECO:0000256" key="3">
    <source>
        <dbReference type="ARBA" id="ARBA00022723"/>
    </source>
</evidence>
<evidence type="ECO:0000256" key="1">
    <source>
        <dbReference type="ARBA" id="ARBA00007261"/>
    </source>
</evidence>
<dbReference type="FunFam" id="3.30.830.10:FF:000005">
    <property type="entry name" value="nardilysin isoform X1"/>
    <property type="match status" value="1"/>
</dbReference>
<dbReference type="InterPro" id="IPR001431">
    <property type="entry name" value="Pept_M16_Zn_BS"/>
</dbReference>
<dbReference type="InterPro" id="IPR050626">
    <property type="entry name" value="Peptidase_M16"/>
</dbReference>
<dbReference type="GO" id="GO:0046872">
    <property type="term" value="F:metal ion binding"/>
    <property type="evidence" value="ECO:0007669"/>
    <property type="project" value="UniProtKB-KW"/>
</dbReference>
<keyword evidence="5" id="KW-0862">Zinc</keyword>
<evidence type="ECO:0000259" key="11">
    <source>
        <dbReference type="Pfam" id="PF22456"/>
    </source>
</evidence>
<dbReference type="InterPro" id="IPR032632">
    <property type="entry name" value="Peptidase_M16_M"/>
</dbReference>
<dbReference type="Pfam" id="PF00675">
    <property type="entry name" value="Peptidase_M16"/>
    <property type="match status" value="1"/>
</dbReference>
<dbReference type="Proteomes" id="UP000041254">
    <property type="component" value="Unassembled WGS sequence"/>
</dbReference>
<evidence type="ECO:0000259" key="10">
    <source>
        <dbReference type="Pfam" id="PF16187"/>
    </source>
</evidence>
<dbReference type="GO" id="GO:0051603">
    <property type="term" value="P:proteolysis involved in protein catabolic process"/>
    <property type="evidence" value="ECO:0007669"/>
    <property type="project" value="TreeGrafter"/>
</dbReference>
<evidence type="ECO:0000256" key="7">
    <source>
        <dbReference type="RuleBase" id="RU004447"/>
    </source>
</evidence>
<protein>
    <recommendedName>
        <fullName evidence="14">Peptidase M16 N-terminal domain-containing protein</fullName>
    </recommendedName>
</protein>
<dbReference type="OrthoDB" id="952271at2759"/>
<dbReference type="InterPro" id="IPR007863">
    <property type="entry name" value="Peptidase_M16_C"/>
</dbReference>
<keyword evidence="13" id="KW-1185">Reference proteome</keyword>
<comment type="similarity">
    <text evidence="1 7">Belongs to the peptidase M16 family.</text>
</comment>
<evidence type="ECO:0000313" key="13">
    <source>
        <dbReference type="Proteomes" id="UP000041254"/>
    </source>
</evidence>
<dbReference type="GO" id="GO:0004222">
    <property type="term" value="F:metalloendopeptidase activity"/>
    <property type="evidence" value="ECO:0007669"/>
    <property type="project" value="InterPro"/>
</dbReference>
<dbReference type="PhylomeDB" id="A0A0G4FW78"/>
<evidence type="ECO:0000259" key="8">
    <source>
        <dbReference type="Pfam" id="PF00675"/>
    </source>
</evidence>
<evidence type="ECO:0000313" key="12">
    <source>
        <dbReference type="EMBL" id="CEM19450.1"/>
    </source>
</evidence>
<dbReference type="InParanoid" id="A0A0G4FW78"/>